<organism evidence="1 2">
    <name type="scientific">Trifolium subterraneum</name>
    <name type="common">Subterranean clover</name>
    <dbReference type="NCBI Taxonomy" id="3900"/>
    <lineage>
        <taxon>Eukaryota</taxon>
        <taxon>Viridiplantae</taxon>
        <taxon>Streptophyta</taxon>
        <taxon>Embryophyta</taxon>
        <taxon>Tracheophyta</taxon>
        <taxon>Spermatophyta</taxon>
        <taxon>Magnoliopsida</taxon>
        <taxon>eudicotyledons</taxon>
        <taxon>Gunneridae</taxon>
        <taxon>Pentapetalae</taxon>
        <taxon>rosids</taxon>
        <taxon>fabids</taxon>
        <taxon>Fabales</taxon>
        <taxon>Fabaceae</taxon>
        <taxon>Papilionoideae</taxon>
        <taxon>50 kb inversion clade</taxon>
        <taxon>NPAAA clade</taxon>
        <taxon>Hologalegina</taxon>
        <taxon>IRL clade</taxon>
        <taxon>Trifolieae</taxon>
        <taxon>Trifolium</taxon>
    </lineage>
</organism>
<sequence length="81" mass="9391">MVDQEEWKEIEENGGRVEGRTSEFSLRMFFKGLSIIGIENSTSRFQVLEFNNQHCVTKDGAMKWVHVKYEGLILNKSQPIV</sequence>
<evidence type="ECO:0000313" key="1">
    <source>
        <dbReference type="EMBL" id="GAU41889.1"/>
    </source>
</evidence>
<protein>
    <submittedName>
        <fullName evidence="1">Uncharacterized protein</fullName>
    </submittedName>
</protein>
<dbReference type="Proteomes" id="UP000242715">
    <property type="component" value="Unassembled WGS sequence"/>
</dbReference>
<reference evidence="2" key="1">
    <citation type="journal article" date="2017" name="Front. Plant Sci.">
        <title>Climate Clever Clovers: New Paradigm to Reduce the Environmental Footprint of Ruminants by Breeding Low Methanogenic Forages Utilizing Haplotype Variation.</title>
        <authorList>
            <person name="Kaur P."/>
            <person name="Appels R."/>
            <person name="Bayer P.E."/>
            <person name="Keeble-Gagnere G."/>
            <person name="Wang J."/>
            <person name="Hirakawa H."/>
            <person name="Shirasawa K."/>
            <person name="Vercoe P."/>
            <person name="Stefanova K."/>
            <person name="Durmic Z."/>
            <person name="Nichols P."/>
            <person name="Revell C."/>
            <person name="Isobe S.N."/>
            <person name="Edwards D."/>
            <person name="Erskine W."/>
        </authorList>
    </citation>
    <scope>NUCLEOTIDE SEQUENCE [LARGE SCALE GENOMIC DNA]</scope>
    <source>
        <strain evidence="2">cv. Daliak</strain>
    </source>
</reference>
<dbReference type="AlphaFoldDB" id="A0A2Z6PBQ0"/>
<accession>A0A2Z6PBQ0</accession>
<dbReference type="EMBL" id="DF973887">
    <property type="protein sequence ID" value="GAU41889.1"/>
    <property type="molecule type" value="Genomic_DNA"/>
</dbReference>
<proteinExistence type="predicted"/>
<gene>
    <name evidence="1" type="ORF">TSUD_170000</name>
</gene>
<evidence type="ECO:0000313" key="2">
    <source>
        <dbReference type="Proteomes" id="UP000242715"/>
    </source>
</evidence>
<name>A0A2Z6PBQ0_TRISU</name>
<keyword evidence="2" id="KW-1185">Reference proteome</keyword>